<keyword evidence="2" id="KW-1185">Reference proteome</keyword>
<evidence type="ECO:0000313" key="1">
    <source>
        <dbReference type="EMBL" id="USI72406.1"/>
    </source>
</evidence>
<dbReference type="Pfam" id="PF07323">
    <property type="entry name" value="DUF1465"/>
    <property type="match status" value="1"/>
</dbReference>
<proteinExistence type="predicted"/>
<dbReference type="Proteomes" id="UP001056937">
    <property type="component" value="Chromosome 1"/>
</dbReference>
<dbReference type="RefSeq" id="WP_252166215.1">
    <property type="nucleotide sequence ID" value="NZ_CP084930.1"/>
</dbReference>
<accession>A0ABY4X698</accession>
<reference evidence="1" key="1">
    <citation type="journal article" date="2022" name="Toxins">
        <title>Genomic Analysis of Sphingopyxis sp. USTB-05 for Biodegrading Cyanobacterial Hepatotoxins.</title>
        <authorList>
            <person name="Liu C."/>
            <person name="Xu Q."/>
            <person name="Zhao Z."/>
            <person name="Zhang H."/>
            <person name="Liu X."/>
            <person name="Yin C."/>
            <person name="Liu Y."/>
            <person name="Yan H."/>
        </authorList>
    </citation>
    <scope>NUCLEOTIDE SEQUENCE</scope>
    <source>
        <strain evidence="1">NBD5</strain>
    </source>
</reference>
<dbReference type="Gene3D" id="1.10.8.930">
    <property type="entry name" value="Protein of unknown function DUF1465"/>
    <property type="match status" value="1"/>
</dbReference>
<evidence type="ECO:0000313" key="2">
    <source>
        <dbReference type="Proteomes" id="UP001056937"/>
    </source>
</evidence>
<sequence length="158" mass="17289">MASGMPQAFSDPVVAPLIDALYTEAMLLADEARGYFEYEGRLDRDALAPRDRIAFSCESLRVTTRLMHVIAWLLGRRAVLAGELEAARASEGEWRLGLVTNALEDHGARLPEGARRIIDASIDLHARAARLDTQFAEAEAGGLSGPANALLDRLRQIY</sequence>
<protein>
    <submittedName>
        <fullName evidence="1">DUF1465 family protein</fullName>
    </submittedName>
</protein>
<dbReference type="InterPro" id="IPR038301">
    <property type="entry name" value="AraC-like_sf"/>
</dbReference>
<organism evidence="1 2">
    <name type="scientific">Sphingomonas morindae</name>
    <dbReference type="NCBI Taxonomy" id="1541170"/>
    <lineage>
        <taxon>Bacteria</taxon>
        <taxon>Pseudomonadati</taxon>
        <taxon>Pseudomonadota</taxon>
        <taxon>Alphaproteobacteria</taxon>
        <taxon>Sphingomonadales</taxon>
        <taxon>Sphingomonadaceae</taxon>
        <taxon>Sphingomonas</taxon>
    </lineage>
</organism>
<name>A0ABY4X698_9SPHN</name>
<dbReference type="EMBL" id="CP084930">
    <property type="protein sequence ID" value="USI72406.1"/>
    <property type="molecule type" value="Genomic_DNA"/>
</dbReference>
<gene>
    <name evidence="1" type="ORF">LHA26_14065</name>
</gene>
<dbReference type="InterPro" id="IPR010848">
    <property type="entry name" value="DUF1465"/>
</dbReference>